<dbReference type="OrthoDB" id="9880372at2"/>
<dbReference type="Proteomes" id="UP000009144">
    <property type="component" value="Chromosome"/>
</dbReference>
<keyword evidence="2" id="KW-1185">Reference proteome</keyword>
<reference evidence="1 2" key="2">
    <citation type="journal article" date="2013" name="Int. J. Syst. Evol. Microbiol.">
        <title>Methylophaga nitratireducenticrescens sp. nov. and Methylophaga frappieri sp. nov., isolated from the biofilm of the methanol-fed denitrification system treating the seawater at the Montreal Biodome.</title>
        <authorList>
            <person name="Villeneuve C."/>
            <person name="Martineau C."/>
            <person name="Mauffrey F."/>
            <person name="Villemur R."/>
        </authorList>
    </citation>
    <scope>NUCLEOTIDE SEQUENCE [LARGE SCALE GENOMIC DNA]</scope>
    <source>
        <strain evidence="1 2">JAM1</strain>
    </source>
</reference>
<protein>
    <submittedName>
        <fullName evidence="1">Uncharacterized protein</fullName>
    </submittedName>
</protein>
<dbReference type="RefSeq" id="WP_014706597.1">
    <property type="nucleotide sequence ID" value="NC_017857.3"/>
</dbReference>
<evidence type="ECO:0000313" key="1">
    <source>
        <dbReference type="EMBL" id="AFI84224.1"/>
    </source>
</evidence>
<organism evidence="1 2">
    <name type="scientific">Methylophaga nitratireducenticrescens</name>
    <dbReference type="NCBI Taxonomy" id="754476"/>
    <lineage>
        <taxon>Bacteria</taxon>
        <taxon>Pseudomonadati</taxon>
        <taxon>Pseudomonadota</taxon>
        <taxon>Gammaproteobacteria</taxon>
        <taxon>Thiotrichales</taxon>
        <taxon>Piscirickettsiaceae</taxon>
        <taxon>Methylophaga</taxon>
    </lineage>
</organism>
<dbReference type="AlphaFoldDB" id="I1XIK5"/>
<gene>
    <name evidence="1" type="ordered locus">Q7A_1394</name>
</gene>
<sequence length="121" mass="13812">MTNFGISLLFLVPIPLIAADMQRSQNLMMDCYQEWQSRGWTLGEDRQLADNILGFRNGIMQICEARTELFLQGEDVSPYIQGRLRDLSPYIFTASKDEIIQRILQVKDQTGYPAGSGYLSE</sequence>
<dbReference type="EMBL" id="CP003390">
    <property type="protein sequence ID" value="AFI84224.1"/>
    <property type="molecule type" value="Genomic_DNA"/>
</dbReference>
<accession>I1XIK5</accession>
<proteinExistence type="predicted"/>
<evidence type="ECO:0000313" key="2">
    <source>
        <dbReference type="Proteomes" id="UP000009144"/>
    </source>
</evidence>
<reference evidence="1 2" key="1">
    <citation type="journal article" date="2012" name="J. Bacteriol.">
        <title>Complete genome sequences of Methylophaga sp. strain JAM1 and Methylophaga sp. strain JAM7.</title>
        <authorList>
            <person name="Villeneuve C."/>
            <person name="Martineau C."/>
            <person name="Mauffrey F."/>
            <person name="Villemur R."/>
        </authorList>
    </citation>
    <scope>NUCLEOTIDE SEQUENCE [LARGE SCALE GENOMIC DNA]</scope>
    <source>
        <strain evidence="1 2">JAM1</strain>
    </source>
</reference>
<dbReference type="KEGG" id="mej:Q7A_1394"/>
<dbReference type="PATRIC" id="fig|754476.3.peg.1378"/>
<dbReference type="HOGENOM" id="CLU_2035366_0_0_6"/>
<name>I1XIK5_METNJ</name>